<name>A0A915EMH5_9BILA</name>
<dbReference type="Proteomes" id="UP000887574">
    <property type="component" value="Unplaced"/>
</dbReference>
<evidence type="ECO:0000256" key="10">
    <source>
        <dbReference type="RuleBase" id="RU363063"/>
    </source>
</evidence>
<comment type="similarity">
    <text evidence="2 10">Belongs to the glycosyltransferase 31 family.</text>
</comment>
<dbReference type="PANTHER" id="PTHR11214">
    <property type="entry name" value="BETA-1,3-N-ACETYLGLUCOSAMINYLTRANSFERASE"/>
    <property type="match status" value="1"/>
</dbReference>
<evidence type="ECO:0000256" key="3">
    <source>
        <dbReference type="ARBA" id="ARBA00022676"/>
    </source>
</evidence>
<comment type="subcellular location">
    <subcellularLocation>
        <location evidence="1 10">Golgi apparatus membrane</location>
        <topology evidence="1 10">Single-pass type II membrane protein</topology>
    </subcellularLocation>
</comment>
<sequence length="331" mass="37891">MKTSAKWLFLVVALWMKSAIADNHGMASTAEPGVFPSFEEVGIATDEFEIKFSNIHIIYKMAVFPSDKHFCENAFLFVFIPTRPSSFEIREAIRSSWVGDRPIGVAVKFVVGLPKNAEVFDAMLEEQNVFGDLIMYDIEDTYENLILKVHAAFNWQQAYCAKAEYILKTDDDTIVDLHRLLYWIERDIAHYKLNQPAIICGGIWKKSIPLRNKKHKWYVPYDVFPGRHFPDYANGPTYLLSNQAVSAILAHAPIVDAFTLEDALYTGVVSDVAGVHRRDIWKYFRFGDKIGAQEKCDKNDRVPHITAVYGHYSVVEYAEKYQSLKNVRCSN</sequence>
<proteinExistence type="inferred from homology"/>
<dbReference type="GO" id="GO:0000139">
    <property type="term" value="C:Golgi membrane"/>
    <property type="evidence" value="ECO:0007669"/>
    <property type="project" value="UniProtKB-SubCell"/>
</dbReference>
<evidence type="ECO:0000313" key="12">
    <source>
        <dbReference type="Proteomes" id="UP000887574"/>
    </source>
</evidence>
<evidence type="ECO:0000256" key="4">
    <source>
        <dbReference type="ARBA" id="ARBA00022679"/>
    </source>
</evidence>
<keyword evidence="11" id="KW-0732">Signal</keyword>
<evidence type="ECO:0000256" key="11">
    <source>
        <dbReference type="SAM" id="SignalP"/>
    </source>
</evidence>
<dbReference type="Gene3D" id="3.90.550.50">
    <property type="match status" value="1"/>
</dbReference>
<protein>
    <recommendedName>
        <fullName evidence="10">Hexosyltransferase</fullName>
        <ecNumber evidence="10">2.4.1.-</ecNumber>
    </recommendedName>
</protein>
<keyword evidence="5" id="KW-0812">Transmembrane</keyword>
<dbReference type="Pfam" id="PF01762">
    <property type="entry name" value="Galactosyl_T"/>
    <property type="match status" value="1"/>
</dbReference>
<dbReference type="InterPro" id="IPR002659">
    <property type="entry name" value="Glyco_trans_31"/>
</dbReference>
<evidence type="ECO:0000256" key="8">
    <source>
        <dbReference type="ARBA" id="ARBA00023034"/>
    </source>
</evidence>
<dbReference type="WBParaSite" id="jg7493">
    <property type="protein sequence ID" value="jg7493"/>
    <property type="gene ID" value="jg7493"/>
</dbReference>
<feature type="signal peptide" evidence="11">
    <location>
        <begin position="1"/>
        <end position="21"/>
    </location>
</feature>
<accession>A0A915EMH5</accession>
<keyword evidence="8 10" id="KW-0333">Golgi apparatus</keyword>
<evidence type="ECO:0000256" key="2">
    <source>
        <dbReference type="ARBA" id="ARBA00008661"/>
    </source>
</evidence>
<evidence type="ECO:0000256" key="6">
    <source>
        <dbReference type="ARBA" id="ARBA00022968"/>
    </source>
</evidence>
<evidence type="ECO:0000256" key="1">
    <source>
        <dbReference type="ARBA" id="ARBA00004323"/>
    </source>
</evidence>
<keyword evidence="7" id="KW-1133">Transmembrane helix</keyword>
<keyword evidence="9" id="KW-0472">Membrane</keyword>
<feature type="chain" id="PRO_5036722272" description="Hexosyltransferase" evidence="11">
    <location>
        <begin position="22"/>
        <end position="331"/>
    </location>
</feature>
<dbReference type="EC" id="2.4.1.-" evidence="10"/>
<dbReference type="PANTHER" id="PTHR11214:SF3">
    <property type="entry name" value="BETA-1,3-GALACTOSYLTRANSFERASE 6"/>
    <property type="match status" value="1"/>
</dbReference>
<keyword evidence="3 10" id="KW-0328">Glycosyltransferase</keyword>
<dbReference type="AlphaFoldDB" id="A0A915EMH5"/>
<organism evidence="12 13">
    <name type="scientific">Ditylenchus dipsaci</name>
    <dbReference type="NCBI Taxonomy" id="166011"/>
    <lineage>
        <taxon>Eukaryota</taxon>
        <taxon>Metazoa</taxon>
        <taxon>Ecdysozoa</taxon>
        <taxon>Nematoda</taxon>
        <taxon>Chromadorea</taxon>
        <taxon>Rhabditida</taxon>
        <taxon>Tylenchina</taxon>
        <taxon>Tylenchomorpha</taxon>
        <taxon>Sphaerularioidea</taxon>
        <taxon>Anguinidae</taxon>
        <taxon>Anguininae</taxon>
        <taxon>Ditylenchus</taxon>
    </lineage>
</organism>
<reference evidence="13" key="1">
    <citation type="submission" date="2022-11" db="UniProtKB">
        <authorList>
            <consortium name="WormBaseParasite"/>
        </authorList>
    </citation>
    <scope>IDENTIFICATION</scope>
</reference>
<evidence type="ECO:0000256" key="9">
    <source>
        <dbReference type="ARBA" id="ARBA00023136"/>
    </source>
</evidence>
<keyword evidence="6" id="KW-0735">Signal-anchor</keyword>
<evidence type="ECO:0000256" key="7">
    <source>
        <dbReference type="ARBA" id="ARBA00022989"/>
    </source>
</evidence>
<keyword evidence="12" id="KW-1185">Reference proteome</keyword>
<evidence type="ECO:0000313" key="13">
    <source>
        <dbReference type="WBParaSite" id="jg7493"/>
    </source>
</evidence>
<keyword evidence="4" id="KW-0808">Transferase</keyword>
<dbReference type="GO" id="GO:0006493">
    <property type="term" value="P:protein O-linked glycosylation"/>
    <property type="evidence" value="ECO:0007669"/>
    <property type="project" value="TreeGrafter"/>
</dbReference>
<dbReference type="GO" id="GO:0016758">
    <property type="term" value="F:hexosyltransferase activity"/>
    <property type="evidence" value="ECO:0007669"/>
    <property type="project" value="InterPro"/>
</dbReference>
<evidence type="ECO:0000256" key="5">
    <source>
        <dbReference type="ARBA" id="ARBA00022692"/>
    </source>
</evidence>